<dbReference type="InParanoid" id="E0VTU4"/>
<dbReference type="PIRSF" id="PIRSF002419">
    <property type="entry name" value="Tetraspanin"/>
    <property type="match status" value="1"/>
</dbReference>
<dbReference type="AlphaFoldDB" id="E0VTU4"/>
<dbReference type="OMA" id="TGSANCI"/>
<dbReference type="OrthoDB" id="10033535at2759"/>
<protein>
    <recommendedName>
        <fullName evidence="7">Tetraspanin</fullName>
    </recommendedName>
</protein>
<dbReference type="Gene3D" id="1.10.1450.10">
    <property type="entry name" value="Tetraspanin"/>
    <property type="match status" value="1"/>
</dbReference>
<evidence type="ECO:0000256" key="5">
    <source>
        <dbReference type="ARBA" id="ARBA00023136"/>
    </source>
</evidence>
<dbReference type="PANTHER" id="PTHR19282:SF456">
    <property type="entry name" value="CD63 MOLECULE"/>
    <property type="match status" value="1"/>
</dbReference>
<feature type="transmembrane region" description="Helical" evidence="7">
    <location>
        <begin position="12"/>
        <end position="35"/>
    </location>
</feature>
<comment type="similarity">
    <text evidence="2 7">Belongs to the tetraspanin (TM4SF) family.</text>
</comment>
<dbReference type="HOGENOM" id="CLU_055524_6_1_1"/>
<dbReference type="InterPro" id="IPR008952">
    <property type="entry name" value="Tetraspanin_EC2_sf"/>
</dbReference>
<dbReference type="STRING" id="121224.E0VTU4"/>
<gene>
    <name evidence="9" type="primary">8230607</name>
    <name evidence="8" type="ORF">Phum_PHUM438070</name>
</gene>
<accession>E0VTU4</accession>
<reference evidence="8" key="2">
    <citation type="submission" date="2007-04" db="EMBL/GenBank/DDBJ databases">
        <title>The genome of the human body louse.</title>
        <authorList>
            <consortium name="The Human Body Louse Genome Consortium"/>
            <person name="Kirkness E."/>
            <person name="Walenz B."/>
            <person name="Hass B."/>
            <person name="Bruggner R."/>
            <person name="Strausberg R."/>
        </authorList>
    </citation>
    <scope>NUCLEOTIDE SEQUENCE</scope>
    <source>
        <strain evidence="8">USDA</strain>
    </source>
</reference>
<keyword evidence="5 7" id="KW-0472">Membrane</keyword>
<dbReference type="EnsemblMetazoa" id="PHUM438070-RA">
    <property type="protein sequence ID" value="PHUM438070-PA"/>
    <property type="gene ID" value="PHUM438070"/>
</dbReference>
<organism>
    <name type="scientific">Pediculus humanus subsp. corporis</name>
    <name type="common">Body louse</name>
    <dbReference type="NCBI Taxonomy" id="121224"/>
    <lineage>
        <taxon>Eukaryota</taxon>
        <taxon>Metazoa</taxon>
        <taxon>Ecdysozoa</taxon>
        <taxon>Arthropoda</taxon>
        <taxon>Hexapoda</taxon>
        <taxon>Insecta</taxon>
        <taxon>Pterygota</taxon>
        <taxon>Neoptera</taxon>
        <taxon>Paraneoptera</taxon>
        <taxon>Psocodea</taxon>
        <taxon>Troctomorpha</taxon>
        <taxon>Phthiraptera</taxon>
        <taxon>Anoplura</taxon>
        <taxon>Pediculidae</taxon>
        <taxon>Pediculus</taxon>
    </lineage>
</organism>
<dbReference type="InterPro" id="IPR018499">
    <property type="entry name" value="Tetraspanin/Peripherin"/>
</dbReference>
<dbReference type="EMBL" id="AAZO01005348">
    <property type="status" value="NOT_ANNOTATED_CDS"/>
    <property type="molecule type" value="Genomic_DNA"/>
</dbReference>
<evidence type="ECO:0000256" key="4">
    <source>
        <dbReference type="ARBA" id="ARBA00022989"/>
    </source>
</evidence>
<keyword evidence="6" id="KW-1015">Disulfide bond</keyword>
<evidence type="ECO:0000256" key="2">
    <source>
        <dbReference type="ARBA" id="ARBA00006840"/>
    </source>
</evidence>
<dbReference type="VEuPathDB" id="VectorBase:PHUM438070"/>
<evidence type="ECO:0000313" key="8">
    <source>
        <dbReference type="EMBL" id="EEB16800.1"/>
    </source>
</evidence>
<dbReference type="CDD" id="cd03127">
    <property type="entry name" value="tetraspanin_LEL"/>
    <property type="match status" value="1"/>
</dbReference>
<dbReference type="GeneID" id="8230607"/>
<dbReference type="RefSeq" id="XP_002429538.1">
    <property type="nucleotide sequence ID" value="XM_002429493.1"/>
</dbReference>
<feature type="transmembrane region" description="Helical" evidence="7">
    <location>
        <begin position="84"/>
        <end position="107"/>
    </location>
</feature>
<dbReference type="Pfam" id="PF00335">
    <property type="entry name" value="Tetraspanin"/>
    <property type="match status" value="1"/>
</dbReference>
<dbReference type="Proteomes" id="UP000009046">
    <property type="component" value="Unassembled WGS sequence"/>
</dbReference>
<dbReference type="GO" id="GO:0005886">
    <property type="term" value="C:plasma membrane"/>
    <property type="evidence" value="ECO:0007669"/>
    <property type="project" value="TreeGrafter"/>
</dbReference>
<dbReference type="PRINTS" id="PR00259">
    <property type="entry name" value="TMFOUR"/>
</dbReference>
<proteinExistence type="inferred from homology"/>
<reference evidence="8" key="1">
    <citation type="submission" date="2007-04" db="EMBL/GenBank/DDBJ databases">
        <title>Annotation of Pediculus humanus corporis strain USDA.</title>
        <authorList>
            <person name="Kirkness E."/>
            <person name="Hannick L."/>
            <person name="Hass B."/>
            <person name="Bruggner R."/>
            <person name="Lawson D."/>
            <person name="Bidwell S."/>
            <person name="Joardar V."/>
            <person name="Caler E."/>
            <person name="Walenz B."/>
            <person name="Inman J."/>
            <person name="Schobel S."/>
            <person name="Galinsky K."/>
            <person name="Amedeo P."/>
            <person name="Strausberg R."/>
        </authorList>
    </citation>
    <scope>NUCLEOTIDE SEQUENCE</scope>
    <source>
        <strain evidence="8">USDA</strain>
    </source>
</reference>
<keyword evidence="4 7" id="KW-1133">Transmembrane helix</keyword>
<dbReference type="FunCoup" id="E0VTU4">
    <property type="interactions" value="100"/>
</dbReference>
<sequence length="230" mass="25417">MSLPFGAKCIKCLLFTFNLLFVVTGIILIIIGSVIKTPYSAYHYILDHGFFAIPVLLIFIGIIIFFVSFFGCCGAVKENYCMTITFGVLLLLILILEISGGIAGYVLRDKVSTELKTDLLNSMQSYNSSKDVKNMWDIAQSTFYCCGALEANDWNSFIPTSCCPNVTNVCTLNDTYKEPCYNYLENLFTYNAGALGGAGIGIAVIQILGILFSYSLAMSIKEQYESLEKD</sequence>
<dbReference type="SUPFAM" id="SSF48652">
    <property type="entry name" value="Tetraspanin"/>
    <property type="match status" value="1"/>
</dbReference>
<comment type="subcellular location">
    <subcellularLocation>
        <location evidence="1 7">Membrane</location>
        <topology evidence="1 7">Multi-pass membrane protein</topology>
    </subcellularLocation>
</comment>
<dbReference type="KEGG" id="phu:Phum_PHUM438070"/>
<feature type="disulfide bond" evidence="6">
    <location>
        <begin position="146"/>
        <end position="163"/>
    </location>
</feature>
<feature type="transmembrane region" description="Helical" evidence="7">
    <location>
        <begin position="194"/>
        <end position="217"/>
    </location>
</feature>
<evidence type="ECO:0000256" key="7">
    <source>
        <dbReference type="RuleBase" id="RU361218"/>
    </source>
</evidence>
<dbReference type="CTD" id="8230607"/>
<evidence type="ECO:0000256" key="6">
    <source>
        <dbReference type="PIRSR" id="PIRSR002419-1"/>
    </source>
</evidence>
<evidence type="ECO:0000256" key="3">
    <source>
        <dbReference type="ARBA" id="ARBA00022692"/>
    </source>
</evidence>
<dbReference type="eggNOG" id="KOG3882">
    <property type="taxonomic scope" value="Eukaryota"/>
</dbReference>
<evidence type="ECO:0000256" key="1">
    <source>
        <dbReference type="ARBA" id="ARBA00004141"/>
    </source>
</evidence>
<reference evidence="9" key="3">
    <citation type="submission" date="2021-02" db="UniProtKB">
        <authorList>
            <consortium name="EnsemblMetazoa"/>
        </authorList>
    </citation>
    <scope>IDENTIFICATION</scope>
    <source>
        <strain evidence="9">USDA</strain>
    </source>
</reference>
<dbReference type="EMBL" id="DS235773">
    <property type="protein sequence ID" value="EEB16800.1"/>
    <property type="molecule type" value="Genomic_DNA"/>
</dbReference>
<feature type="transmembrane region" description="Helical" evidence="7">
    <location>
        <begin position="50"/>
        <end position="72"/>
    </location>
</feature>
<name>E0VTU4_PEDHC</name>
<keyword evidence="3 7" id="KW-0812">Transmembrane</keyword>
<dbReference type="InterPro" id="IPR000301">
    <property type="entry name" value="Tetraspanin_animals"/>
</dbReference>
<evidence type="ECO:0000313" key="10">
    <source>
        <dbReference type="Proteomes" id="UP000009046"/>
    </source>
</evidence>
<evidence type="ECO:0000313" key="9">
    <source>
        <dbReference type="EnsemblMetazoa" id="PHUM438070-PA"/>
    </source>
</evidence>
<dbReference type="PANTHER" id="PTHR19282">
    <property type="entry name" value="TETRASPANIN"/>
    <property type="match status" value="1"/>
</dbReference>
<keyword evidence="10" id="KW-1185">Reference proteome</keyword>